<evidence type="ECO:0000313" key="3">
    <source>
        <dbReference type="EMBL" id="GGN90117.1"/>
    </source>
</evidence>
<feature type="transmembrane region" description="Helical" evidence="2">
    <location>
        <begin position="142"/>
        <end position="160"/>
    </location>
</feature>
<name>A0A918D9D5_9ACTN</name>
<evidence type="ECO:0000313" key="4">
    <source>
        <dbReference type="Proteomes" id="UP000600365"/>
    </source>
</evidence>
<dbReference type="AlphaFoldDB" id="A0A918D9D5"/>
<organism evidence="3 4">
    <name type="scientific">Streptomyces albiflavescens</name>
    <dbReference type="NCBI Taxonomy" id="1623582"/>
    <lineage>
        <taxon>Bacteria</taxon>
        <taxon>Bacillati</taxon>
        <taxon>Actinomycetota</taxon>
        <taxon>Actinomycetes</taxon>
        <taxon>Kitasatosporales</taxon>
        <taxon>Streptomycetaceae</taxon>
        <taxon>Streptomyces</taxon>
    </lineage>
</organism>
<dbReference type="EMBL" id="BMMM01000023">
    <property type="protein sequence ID" value="GGN90117.1"/>
    <property type="molecule type" value="Genomic_DNA"/>
</dbReference>
<keyword evidence="2" id="KW-1133">Transmembrane helix</keyword>
<keyword evidence="4" id="KW-1185">Reference proteome</keyword>
<comment type="caution">
    <text evidence="3">The sequence shown here is derived from an EMBL/GenBank/DDBJ whole genome shotgun (WGS) entry which is preliminary data.</text>
</comment>
<reference evidence="3 4" key="1">
    <citation type="journal article" date="2014" name="Int. J. Syst. Evol. Microbiol.">
        <title>Complete genome sequence of Corynebacterium casei LMG S-19264T (=DSM 44701T), isolated from a smear-ripened cheese.</title>
        <authorList>
            <consortium name="US DOE Joint Genome Institute (JGI-PGF)"/>
            <person name="Walter F."/>
            <person name="Albersmeier A."/>
            <person name="Kalinowski J."/>
            <person name="Ruckert C."/>
        </authorList>
    </citation>
    <scope>NUCLEOTIDE SEQUENCE [LARGE SCALE GENOMIC DNA]</scope>
    <source>
        <strain evidence="3 4">CGMCC 4.7111</strain>
    </source>
</reference>
<accession>A0A918D9D5</accession>
<dbReference type="Proteomes" id="UP000600365">
    <property type="component" value="Unassembled WGS sequence"/>
</dbReference>
<feature type="transmembrane region" description="Helical" evidence="2">
    <location>
        <begin position="115"/>
        <end position="136"/>
    </location>
</feature>
<sequence>MNPQERHPRLDYPGPLRDIEAWHPALQGAKSPMQTIRIKTPSSGEGERSGQDPGRDLLPLLAGAATVVAVVGAVLALADVDSPLRAPFTLFFLLAAPSVAIAAALRGLEPFGRSLASVAGAVVVNMLVAQGMLAVHRWSARGGIAAVTAISSVILLLVLVRRMRGRTAGTRAS</sequence>
<feature type="transmembrane region" description="Helical" evidence="2">
    <location>
        <begin position="90"/>
        <end position="108"/>
    </location>
</feature>
<evidence type="ECO:0000256" key="2">
    <source>
        <dbReference type="SAM" id="Phobius"/>
    </source>
</evidence>
<keyword evidence="2" id="KW-0472">Membrane</keyword>
<feature type="region of interest" description="Disordered" evidence="1">
    <location>
        <begin position="33"/>
        <end position="53"/>
    </location>
</feature>
<gene>
    <name evidence="3" type="ORF">GCM10011579_085770</name>
</gene>
<keyword evidence="2" id="KW-0812">Transmembrane</keyword>
<evidence type="ECO:0000256" key="1">
    <source>
        <dbReference type="SAM" id="MobiDB-lite"/>
    </source>
</evidence>
<proteinExistence type="predicted"/>
<protein>
    <submittedName>
        <fullName evidence="3">Uncharacterized protein</fullName>
    </submittedName>
</protein>
<feature type="transmembrane region" description="Helical" evidence="2">
    <location>
        <begin position="57"/>
        <end position="78"/>
    </location>
</feature>